<keyword evidence="4" id="KW-1185">Reference proteome</keyword>
<dbReference type="Proteomes" id="UP001595828">
    <property type="component" value="Unassembled WGS sequence"/>
</dbReference>
<evidence type="ECO:0000313" key="4">
    <source>
        <dbReference type="Proteomes" id="UP001595828"/>
    </source>
</evidence>
<dbReference type="EMBL" id="JBHSDR010000006">
    <property type="protein sequence ID" value="MFC4295472.1"/>
    <property type="molecule type" value="Genomic_DNA"/>
</dbReference>
<feature type="domain" description="Phage capsid-like C-terminal" evidence="2">
    <location>
        <begin position="190"/>
        <end position="462"/>
    </location>
</feature>
<dbReference type="Pfam" id="PF05065">
    <property type="entry name" value="Phage_capsid"/>
    <property type="match status" value="1"/>
</dbReference>
<name>A0ABV8RQS4_9SPHN</name>
<dbReference type="InterPro" id="IPR054612">
    <property type="entry name" value="Phage_capsid-like_C"/>
</dbReference>
<organism evidence="3 4">
    <name type="scientific">Novosphingobium tardum</name>
    <dbReference type="NCBI Taxonomy" id="1538021"/>
    <lineage>
        <taxon>Bacteria</taxon>
        <taxon>Pseudomonadati</taxon>
        <taxon>Pseudomonadota</taxon>
        <taxon>Alphaproteobacteria</taxon>
        <taxon>Sphingomonadales</taxon>
        <taxon>Sphingomonadaceae</taxon>
        <taxon>Novosphingobium</taxon>
    </lineage>
</organism>
<sequence length="467" mass="50450">MPPGSTCRHITLKPTTQGQFKMHKSIQEAREKIAANTGKLRAFDGEFFDSLQSRFDKLSASSQHPADFRRLSTEVRNYANQVANRDDWNSDVHGPIYDGLMAWIDAIDISIENRAVARDALGMGLEGESSRGAWRDAKTGAAIKLHSPADRVGNSAAPRVGMGELLEGMFFGPKTDAVRNALESGTDSAGGYSVPLEISRDFIDRLRAKSVFVQAGARTVMLDGPTRIVRLDQDPTATWRAENASIGDSDVVLSAVDLEPKSLSTLVKVPYELLADSTNVADILARATVQALAVELDRASLFGSGTSNEPAGLFTTSNINSVSMGTNGATPSSGWDEWLDMLYELELDNASAPSAAIWHPRTARTYRKMKDANSNPLTVPSPIDTLPKLSTTSVPINQDQGTATGICSTVLMGDFTQAILGMREQIQIIRLDQTFAANGQIGFWARLRADVGFAHGQSFCKLIGVKA</sequence>
<evidence type="ECO:0000259" key="2">
    <source>
        <dbReference type="Pfam" id="PF05065"/>
    </source>
</evidence>
<accession>A0ABV8RQS4</accession>
<dbReference type="Gene3D" id="3.30.2400.10">
    <property type="entry name" value="Major capsid protein gp5"/>
    <property type="match status" value="1"/>
</dbReference>
<reference evidence="4" key="1">
    <citation type="journal article" date="2019" name="Int. J. Syst. Evol. Microbiol.">
        <title>The Global Catalogue of Microorganisms (GCM) 10K type strain sequencing project: providing services to taxonomists for standard genome sequencing and annotation.</title>
        <authorList>
            <consortium name="The Broad Institute Genomics Platform"/>
            <consortium name="The Broad Institute Genome Sequencing Center for Infectious Disease"/>
            <person name="Wu L."/>
            <person name="Ma J."/>
        </authorList>
    </citation>
    <scope>NUCLEOTIDE SEQUENCE [LARGE SCALE GENOMIC DNA]</scope>
    <source>
        <strain evidence="4">CGMCC 1.12989</strain>
    </source>
</reference>
<gene>
    <name evidence="3" type="ORF">ACFO0A_10440</name>
</gene>
<dbReference type="RefSeq" id="WP_379538945.1">
    <property type="nucleotide sequence ID" value="NZ_JBHSDR010000006.1"/>
</dbReference>
<dbReference type="NCBIfam" id="TIGR01554">
    <property type="entry name" value="major_cap_HK97"/>
    <property type="match status" value="1"/>
</dbReference>
<dbReference type="InterPro" id="IPR024455">
    <property type="entry name" value="Phage_capsid"/>
</dbReference>
<proteinExistence type="predicted"/>
<dbReference type="Gene3D" id="3.30.2320.10">
    <property type="entry name" value="hypothetical protein PF0899 domain"/>
    <property type="match status" value="1"/>
</dbReference>
<comment type="caution">
    <text evidence="3">The sequence shown here is derived from an EMBL/GenBank/DDBJ whole genome shotgun (WGS) entry which is preliminary data.</text>
</comment>
<evidence type="ECO:0000313" key="3">
    <source>
        <dbReference type="EMBL" id="MFC4295472.1"/>
    </source>
</evidence>
<comment type="subcellular location">
    <subcellularLocation>
        <location evidence="1">Virion</location>
    </subcellularLocation>
</comment>
<evidence type="ECO:0000256" key="1">
    <source>
        <dbReference type="ARBA" id="ARBA00004328"/>
    </source>
</evidence>
<protein>
    <submittedName>
        <fullName evidence="3">Phage major capsid protein</fullName>
    </submittedName>
</protein>
<dbReference type="SUPFAM" id="SSF56563">
    <property type="entry name" value="Major capsid protein gp5"/>
    <property type="match status" value="1"/>
</dbReference>